<evidence type="ECO:0000313" key="2">
    <source>
        <dbReference type="EMBL" id="SPO39696.1"/>
    </source>
</evidence>
<dbReference type="AlphaFoldDB" id="A0A5C3F6P0"/>
<feature type="region of interest" description="Disordered" evidence="1">
    <location>
        <begin position="473"/>
        <end position="543"/>
    </location>
</feature>
<reference evidence="2 3" key="1">
    <citation type="submission" date="2018-03" db="EMBL/GenBank/DDBJ databases">
        <authorList>
            <person name="Guldener U."/>
        </authorList>
    </citation>
    <scope>NUCLEOTIDE SEQUENCE [LARGE SCALE GENOMIC DNA]</scope>
    <source>
        <strain evidence="2 3">DAOM196992</strain>
    </source>
</reference>
<organism evidence="2 3">
    <name type="scientific">Pseudozyma flocculosa</name>
    <dbReference type="NCBI Taxonomy" id="84751"/>
    <lineage>
        <taxon>Eukaryota</taxon>
        <taxon>Fungi</taxon>
        <taxon>Dikarya</taxon>
        <taxon>Basidiomycota</taxon>
        <taxon>Ustilaginomycotina</taxon>
        <taxon>Ustilaginomycetes</taxon>
        <taxon>Ustilaginales</taxon>
        <taxon>Ustilaginaceae</taxon>
        <taxon>Pseudozyma</taxon>
    </lineage>
</organism>
<feature type="compositionally biased region" description="Gly residues" evidence="1">
    <location>
        <begin position="959"/>
        <end position="969"/>
    </location>
</feature>
<feature type="region of interest" description="Disordered" evidence="1">
    <location>
        <begin position="983"/>
        <end position="1045"/>
    </location>
</feature>
<dbReference type="InterPro" id="IPR011990">
    <property type="entry name" value="TPR-like_helical_dom_sf"/>
</dbReference>
<feature type="compositionally biased region" description="Acidic residues" evidence="1">
    <location>
        <begin position="493"/>
        <end position="507"/>
    </location>
</feature>
<evidence type="ECO:0000313" key="3">
    <source>
        <dbReference type="Proteomes" id="UP000323386"/>
    </source>
</evidence>
<gene>
    <name evidence="2" type="ORF">PSFLO_05177</name>
</gene>
<evidence type="ECO:0000256" key="1">
    <source>
        <dbReference type="SAM" id="MobiDB-lite"/>
    </source>
</evidence>
<feature type="compositionally biased region" description="Basic and acidic residues" evidence="1">
    <location>
        <begin position="940"/>
        <end position="956"/>
    </location>
</feature>
<protein>
    <submittedName>
        <fullName evidence="2">Uncharacterized protein</fullName>
    </submittedName>
</protein>
<accession>A0A5C3F6P0</accession>
<sequence>MTSRILASGGRLHHGSLCRFICLRLPAPAAAAASSRAEVIAPQPISVPYLLPPFMASSLHTTAIRAGVRATFNERKNVLTNYNRAKNAKRRLDVKWDSEKQDRSFKEDMPIGYERRKLKKLKKVSTRLANEANRDAKLKGTPKGTPGEPFHPERNFRLRVRELSFELKARNDRIKTVSDPADATQLLEDSITLVRKEMKILRVLLRGRDPKFDDYDQAVINASRLRVPWISLIIMAMRIDNIQLAFNLFNDMKKQGIHPNATCFHALLSGLVHHERRRAPKRSDTQPFRTETKSFQMAEKIFGELQELWRLALPAYVRYKQGPRAKSKEAMMHAMRIDQGADTSRLRRLSHEAAVLEARDHRELLAQPLAAYLRILLMAGQTERAWKLFDQICYGQSMDRNVTMDAEAARDLPVLPLVDKKILTTMLSEVPDATNHGQLEQTREEADKRFEAVSTIWQRWKLRIERMQADIAASNAQGPRQPPQSVAPSSAEYQDDGSLDSADDLLASEDGSTDPRSAQGQMRFGARGRGRGGADGADDKKIRGTPATEWDLVVPEERAIVLLLNKVHRTRPKEQALIKDVMAFCFGIENNDHSGLIALDPTATDLVALRPDAVRPAKEPLVELNGPVVADQVLRAFNYQASWTTAVDYFNQFLALSLQRRDGDRTGPLGPLLSSRGVAATLVALGFSIDPVGTVVVLKASRQPPDFLPTDQTYARSLRSIAHGVVEGREALGGLTAQMLESEGRGAVDLWQLAEDTFKMFAADWGPRQGSSKEESASSRQAGAVMDADATSKGFDVALLYRLLLVANRASRASTHQAARSRRCLDLVETYRTLPQLVSAHVPPRQREADSKRTEKTDIATVKMLEELHVTLSNAIMPHYDEGEEPPSKAKVERWKETREAVASFRPQKEKRYEEKRWLQGGVTRGGGGGGSGSGNGGAGDREGIAKRGEGGETSKSRTGGGAGGGGGVVLKLSDDDYAALSSEDDVDFDFEIDEPSSGGGGGGGAGASAGIGPDAATAGDEAGQRRKTRRGMAMDRELERWIRG</sequence>
<name>A0A5C3F6P0_9BASI</name>
<feature type="compositionally biased region" description="Acidic residues" evidence="1">
    <location>
        <begin position="983"/>
        <end position="995"/>
    </location>
</feature>
<dbReference type="Proteomes" id="UP000323386">
    <property type="component" value="Unassembled WGS sequence"/>
</dbReference>
<keyword evidence="3" id="KW-1185">Reference proteome</keyword>
<feature type="compositionally biased region" description="Basic and acidic residues" evidence="1">
    <location>
        <begin position="1033"/>
        <end position="1045"/>
    </location>
</feature>
<feature type="compositionally biased region" description="Gly residues" evidence="1">
    <location>
        <begin position="998"/>
        <end position="1010"/>
    </location>
</feature>
<dbReference type="InterPro" id="IPR002885">
    <property type="entry name" value="PPR_rpt"/>
</dbReference>
<feature type="compositionally biased region" description="Gly residues" evidence="1">
    <location>
        <begin position="923"/>
        <end position="939"/>
    </location>
</feature>
<feature type="region of interest" description="Disordered" evidence="1">
    <location>
        <begin position="132"/>
        <end position="152"/>
    </location>
</feature>
<dbReference type="EMBL" id="OOIP01000015">
    <property type="protein sequence ID" value="SPO39696.1"/>
    <property type="molecule type" value="Genomic_DNA"/>
</dbReference>
<proteinExistence type="predicted"/>
<feature type="compositionally biased region" description="Basic and acidic residues" evidence="1">
    <location>
        <begin position="907"/>
        <end position="918"/>
    </location>
</feature>
<feature type="compositionally biased region" description="Polar residues" evidence="1">
    <location>
        <begin position="474"/>
        <end position="492"/>
    </location>
</feature>
<dbReference type="Gene3D" id="1.25.40.10">
    <property type="entry name" value="Tetratricopeptide repeat domain"/>
    <property type="match status" value="1"/>
</dbReference>
<feature type="region of interest" description="Disordered" evidence="1">
    <location>
        <begin position="901"/>
        <end position="971"/>
    </location>
</feature>
<dbReference type="OrthoDB" id="185373at2759"/>
<dbReference type="Pfam" id="PF13041">
    <property type="entry name" value="PPR_2"/>
    <property type="match status" value="1"/>
</dbReference>